<feature type="region of interest" description="Disordered" evidence="2">
    <location>
        <begin position="369"/>
        <end position="402"/>
    </location>
</feature>
<organism evidence="5 6">
    <name type="scientific">Mycolicibacter nonchromogenicus</name>
    <name type="common">Mycobacterium nonchromogenicum</name>
    <dbReference type="NCBI Taxonomy" id="1782"/>
    <lineage>
        <taxon>Bacteria</taxon>
        <taxon>Bacillati</taxon>
        <taxon>Actinomycetota</taxon>
        <taxon>Actinomycetes</taxon>
        <taxon>Mycobacteriales</taxon>
        <taxon>Mycobacteriaceae</taxon>
        <taxon>Mycolicibacter</taxon>
    </lineage>
</organism>
<dbReference type="InterPro" id="IPR000030">
    <property type="entry name" value="PPE_dom"/>
</dbReference>
<dbReference type="PANTHER" id="PTHR46766:SF1">
    <property type="entry name" value="GLUTAMINE-RICH PROTEIN 2"/>
    <property type="match status" value="1"/>
</dbReference>
<dbReference type="AlphaFoldDB" id="A0A1X1ZL44"/>
<proteinExistence type="inferred from homology"/>
<evidence type="ECO:0000259" key="3">
    <source>
        <dbReference type="Pfam" id="PF00823"/>
    </source>
</evidence>
<dbReference type="SUPFAM" id="SSF140459">
    <property type="entry name" value="PE/PPE dimer-like"/>
    <property type="match status" value="1"/>
</dbReference>
<dbReference type="EMBL" id="LQPI01000024">
    <property type="protein sequence ID" value="ORW24032.1"/>
    <property type="molecule type" value="Genomic_DNA"/>
</dbReference>
<dbReference type="Pfam" id="PF12484">
    <property type="entry name" value="PPE-SVP"/>
    <property type="match status" value="1"/>
</dbReference>
<feature type="domain" description="PPE" evidence="3">
    <location>
        <begin position="23"/>
        <end position="179"/>
    </location>
</feature>
<dbReference type="Gene3D" id="1.20.1260.20">
    <property type="entry name" value="PPE superfamily"/>
    <property type="match status" value="1"/>
</dbReference>
<evidence type="ECO:0000259" key="4">
    <source>
        <dbReference type="Pfam" id="PF12484"/>
    </source>
</evidence>
<protein>
    <recommendedName>
        <fullName evidence="7">PPE family protein</fullName>
    </recommendedName>
</protein>
<evidence type="ECO:0008006" key="7">
    <source>
        <dbReference type="Google" id="ProtNLM"/>
    </source>
</evidence>
<dbReference type="InterPro" id="IPR022171">
    <property type="entry name" value="PPE_C"/>
</dbReference>
<dbReference type="InterPro" id="IPR038332">
    <property type="entry name" value="PPE_sf"/>
</dbReference>
<sequence>MRPRTAGPWCPVRRPQGDPADMDFALLPPEVNSGRMYTGPGAAPMLAAAAAWDALAAEVQTAAVGYSGVVASLIGDAWSGPTSMAMAAAAAPYVAWLHAAAANAEQTAIQAKAVVAAYESAFAATVPPTVVAANRTLLAALVATNFFGQNTPAIAAAETAYAEMWAQDAVAMYGYAAAAIPAGELPELGQPPQTTNPAGPGAQSAAVSQAAAANGQAVTQAMLQQMVSPAATADPPTWWQTFTSELGQLTPFSSIASSGLSFDSSLYTVVSNGAGWGRLVYVRGGAEGALTFEGIGPRGVLSAATTPAIGPGIGRATPIGGLSVPPSWATAAPELKPVALTLAAVETPLPAAGGLPPGMACQEAMMGTTAGQGATPDNTGRRTQKTNGKNDDQDGKPVTTLTNGSGWLAASWAYHIRPREGQPLASHWRTG</sequence>
<dbReference type="FunFam" id="1.20.1260.20:FF:000001">
    <property type="entry name" value="PPE family protein PPE41"/>
    <property type="match status" value="1"/>
</dbReference>
<dbReference type="Proteomes" id="UP000193108">
    <property type="component" value="Unassembled WGS sequence"/>
</dbReference>
<dbReference type="Pfam" id="PF00823">
    <property type="entry name" value="PPE"/>
    <property type="match status" value="1"/>
</dbReference>
<name>A0A1X1ZL44_MYCNO</name>
<feature type="compositionally biased region" description="Polar residues" evidence="2">
    <location>
        <begin position="369"/>
        <end position="378"/>
    </location>
</feature>
<dbReference type="PANTHER" id="PTHR46766">
    <property type="entry name" value="GLUTAMINE-RICH PROTEIN 2"/>
    <property type="match status" value="1"/>
</dbReference>
<comment type="similarity">
    <text evidence="1">Belongs to the mycobacterial PPE family.</text>
</comment>
<evidence type="ECO:0000256" key="2">
    <source>
        <dbReference type="SAM" id="MobiDB-lite"/>
    </source>
</evidence>
<dbReference type="STRING" id="1782.AWC18_03630"/>
<feature type="domain" description="PPE family C-terminal" evidence="4">
    <location>
        <begin position="312"/>
        <end position="376"/>
    </location>
</feature>
<evidence type="ECO:0000256" key="1">
    <source>
        <dbReference type="ARBA" id="ARBA00010652"/>
    </source>
</evidence>
<dbReference type="GO" id="GO:0052572">
    <property type="term" value="P:response to host immune response"/>
    <property type="evidence" value="ECO:0007669"/>
    <property type="project" value="TreeGrafter"/>
</dbReference>
<accession>A0A1X1ZL44</accession>
<evidence type="ECO:0000313" key="5">
    <source>
        <dbReference type="EMBL" id="ORW24032.1"/>
    </source>
</evidence>
<evidence type="ECO:0000313" key="6">
    <source>
        <dbReference type="Proteomes" id="UP000193108"/>
    </source>
</evidence>
<gene>
    <name evidence="5" type="ORF">AWC18_03630</name>
</gene>
<keyword evidence="6" id="KW-1185">Reference proteome</keyword>
<reference evidence="5 6" key="1">
    <citation type="submission" date="2016-01" db="EMBL/GenBank/DDBJ databases">
        <title>The new phylogeny of the genus Mycobacterium.</title>
        <authorList>
            <person name="Tarcisio F."/>
            <person name="Conor M."/>
            <person name="Antonella G."/>
            <person name="Elisabetta G."/>
            <person name="Giulia F.S."/>
            <person name="Sara T."/>
            <person name="Anna F."/>
            <person name="Clotilde B."/>
            <person name="Roberto B."/>
            <person name="Veronica D.S."/>
            <person name="Fabio R."/>
            <person name="Monica P."/>
            <person name="Olivier J."/>
            <person name="Enrico T."/>
            <person name="Nicola S."/>
        </authorList>
    </citation>
    <scope>NUCLEOTIDE SEQUENCE [LARGE SCALE GENOMIC DNA]</scope>
    <source>
        <strain evidence="5 6">DSM 44164</strain>
    </source>
</reference>
<comment type="caution">
    <text evidence="5">The sequence shown here is derived from an EMBL/GenBank/DDBJ whole genome shotgun (WGS) entry which is preliminary data.</text>
</comment>